<feature type="modified residue" description="4-aspartylphosphate" evidence="6">
    <location>
        <position position="461"/>
    </location>
</feature>
<dbReference type="Pfam" id="PF00072">
    <property type="entry name" value="Response_reg"/>
    <property type="match status" value="2"/>
</dbReference>
<dbReference type="Gene3D" id="1.10.10.60">
    <property type="entry name" value="Homeodomain-like"/>
    <property type="match status" value="1"/>
</dbReference>
<dbReference type="SUPFAM" id="SSF46689">
    <property type="entry name" value="Homeodomain-like"/>
    <property type="match status" value="1"/>
</dbReference>
<dbReference type="Pfam" id="PF02518">
    <property type="entry name" value="HATPase_c"/>
    <property type="match status" value="1"/>
</dbReference>
<accession>A0ABW5MCC7</accession>
<dbReference type="InterPro" id="IPR005467">
    <property type="entry name" value="His_kinase_dom"/>
</dbReference>
<evidence type="ECO:0000256" key="2">
    <source>
        <dbReference type="ARBA" id="ARBA00012438"/>
    </source>
</evidence>
<keyword evidence="11" id="KW-1185">Reference proteome</keyword>
<dbReference type="InterPro" id="IPR036890">
    <property type="entry name" value="HATPase_C_sf"/>
</dbReference>
<dbReference type="SUPFAM" id="SSF47384">
    <property type="entry name" value="Homodimeric domain of signal transducing histidine kinase"/>
    <property type="match status" value="1"/>
</dbReference>
<dbReference type="InterPro" id="IPR036097">
    <property type="entry name" value="HisK_dim/P_sf"/>
</dbReference>
<dbReference type="InterPro" id="IPR018060">
    <property type="entry name" value="HTH_AraC"/>
</dbReference>
<dbReference type="SUPFAM" id="SSF52172">
    <property type="entry name" value="CheY-like"/>
    <property type="match status" value="2"/>
</dbReference>
<keyword evidence="3 6" id="KW-0597">Phosphoprotein</keyword>
<dbReference type="InterPro" id="IPR009057">
    <property type="entry name" value="Homeodomain-like_sf"/>
</dbReference>
<evidence type="ECO:0000259" key="8">
    <source>
        <dbReference type="PROSITE" id="PS50109"/>
    </source>
</evidence>
<organism evidence="10 11">
    <name type="scientific">Spirosoma soli</name>
    <dbReference type="NCBI Taxonomy" id="1770529"/>
    <lineage>
        <taxon>Bacteria</taxon>
        <taxon>Pseudomonadati</taxon>
        <taxon>Bacteroidota</taxon>
        <taxon>Cytophagia</taxon>
        <taxon>Cytophagales</taxon>
        <taxon>Cytophagaceae</taxon>
        <taxon>Spirosoma</taxon>
    </lineage>
</organism>
<dbReference type="CDD" id="cd17574">
    <property type="entry name" value="REC_OmpR"/>
    <property type="match status" value="1"/>
</dbReference>
<gene>
    <name evidence="10" type="ORF">ACFSUS_21270</name>
</gene>
<dbReference type="InterPro" id="IPR001789">
    <property type="entry name" value="Sig_transdc_resp-reg_receiver"/>
</dbReference>
<dbReference type="Pfam" id="PF12833">
    <property type="entry name" value="HTH_18"/>
    <property type="match status" value="1"/>
</dbReference>
<dbReference type="SMART" id="SM00387">
    <property type="entry name" value="HATPase_c"/>
    <property type="match status" value="1"/>
</dbReference>
<comment type="catalytic activity">
    <reaction evidence="1">
        <text>ATP + protein L-histidine = ADP + protein N-phospho-L-histidine.</text>
        <dbReference type="EC" id="2.7.13.3"/>
    </reaction>
</comment>
<evidence type="ECO:0000256" key="4">
    <source>
        <dbReference type="ARBA" id="ARBA00023015"/>
    </source>
</evidence>
<evidence type="ECO:0000256" key="5">
    <source>
        <dbReference type="ARBA" id="ARBA00023163"/>
    </source>
</evidence>
<dbReference type="PROSITE" id="PS50110">
    <property type="entry name" value="RESPONSE_REGULATORY"/>
    <property type="match status" value="2"/>
</dbReference>
<dbReference type="RefSeq" id="WP_381525783.1">
    <property type="nucleotide sequence ID" value="NZ_JBHULN010000016.1"/>
</dbReference>
<dbReference type="Gene3D" id="3.30.565.10">
    <property type="entry name" value="Histidine kinase-like ATPase, C-terminal domain"/>
    <property type="match status" value="1"/>
</dbReference>
<evidence type="ECO:0000256" key="3">
    <source>
        <dbReference type="ARBA" id="ARBA00022553"/>
    </source>
</evidence>
<evidence type="ECO:0000256" key="6">
    <source>
        <dbReference type="PROSITE-ProRule" id="PRU00169"/>
    </source>
</evidence>
<comment type="caution">
    <text evidence="10">The sequence shown here is derived from an EMBL/GenBank/DDBJ whole genome shotgun (WGS) entry which is preliminary data.</text>
</comment>
<dbReference type="InterPro" id="IPR003661">
    <property type="entry name" value="HisK_dim/P_dom"/>
</dbReference>
<sequence>MSTKILVIDDEADVESLLLQRFWLKIQEGTYQFQFAESGYEALSVIRAEPDFDVLLVDINMPDMDGLTLLGHLPDLLPNGRAVMVSAYDDMDNIRTAMNRGAFDFVCKPINFGDLELTIEKTAQHVRQLRESAKMKLIADLKTHFFDNITHEFRTPLTLILAPVERLLRQWNEYDVTYRDLLSIERNARHLLRLINQLLDLAKLEVGHLRVNLQPGNLNEFVGQLVQAFMPVAEQRELTLSYHSDVSGQWLFDAEKVGQIGYNLIANAIKFTAGPHPQKAGAVTVRLTSGPPVRLTVSDTGVGITAANLPHIFNRFYQVDSVVRPLQPGTGIGLSLVKELTELMGGTVSVESSPGTTTTPSGTTFAVDLPISPLSDDEPTANDSFPVQEWFPHPASELSTSLPPTTPAEDAALIVVVEDNDELRKFLAEELMQHYRVLTADAGEQGWALIQTELPDVVISDVMMPGMDGYALTHRIKTTPATDHIAVILLTAKATNDSRMTGLQQGADDYLTKPFLIEEMTLRLRNLLARQQRLRMLYQQQLARPELPQPMETVQDGWLRTLYSVLDAHLDDSSFSVEQLAQYMALSSKTLLRKIQALTQLSTNDLIRRYRLRKAVDLLRAGHGVSETAYMVGFDTPSYFGQCFKEVYHVTPREFAVSEKT</sequence>
<feature type="domain" description="Response regulatory" evidence="9">
    <location>
        <begin position="4"/>
        <end position="123"/>
    </location>
</feature>
<proteinExistence type="predicted"/>
<evidence type="ECO:0000313" key="10">
    <source>
        <dbReference type="EMBL" id="MFD2573187.1"/>
    </source>
</evidence>
<feature type="domain" description="Response regulatory" evidence="9">
    <location>
        <begin position="413"/>
        <end position="528"/>
    </location>
</feature>
<dbReference type="PROSITE" id="PS50109">
    <property type="entry name" value="HIS_KIN"/>
    <property type="match status" value="1"/>
</dbReference>
<evidence type="ECO:0000259" key="7">
    <source>
        <dbReference type="PROSITE" id="PS01124"/>
    </source>
</evidence>
<dbReference type="Gene3D" id="3.40.50.2300">
    <property type="match status" value="2"/>
</dbReference>
<dbReference type="InterPro" id="IPR003594">
    <property type="entry name" value="HATPase_dom"/>
</dbReference>
<dbReference type="CDD" id="cd00082">
    <property type="entry name" value="HisKA"/>
    <property type="match status" value="1"/>
</dbReference>
<keyword evidence="5" id="KW-0804">Transcription</keyword>
<dbReference type="InterPro" id="IPR004358">
    <property type="entry name" value="Sig_transdc_His_kin-like_C"/>
</dbReference>
<dbReference type="SMART" id="SM00342">
    <property type="entry name" value="HTH_ARAC"/>
    <property type="match status" value="1"/>
</dbReference>
<evidence type="ECO:0000256" key="1">
    <source>
        <dbReference type="ARBA" id="ARBA00000085"/>
    </source>
</evidence>
<dbReference type="PANTHER" id="PTHR43547:SF2">
    <property type="entry name" value="HYBRID SIGNAL TRANSDUCTION HISTIDINE KINASE C"/>
    <property type="match status" value="1"/>
</dbReference>
<name>A0ABW5MCC7_9BACT</name>
<evidence type="ECO:0000313" key="11">
    <source>
        <dbReference type="Proteomes" id="UP001597469"/>
    </source>
</evidence>
<dbReference type="EMBL" id="JBHULN010000016">
    <property type="protein sequence ID" value="MFD2573187.1"/>
    <property type="molecule type" value="Genomic_DNA"/>
</dbReference>
<dbReference type="PROSITE" id="PS01124">
    <property type="entry name" value="HTH_ARAC_FAMILY_2"/>
    <property type="match status" value="1"/>
</dbReference>
<evidence type="ECO:0000259" key="9">
    <source>
        <dbReference type="PROSITE" id="PS50110"/>
    </source>
</evidence>
<dbReference type="InterPro" id="IPR011006">
    <property type="entry name" value="CheY-like_superfamily"/>
</dbReference>
<feature type="modified residue" description="4-aspartylphosphate" evidence="6">
    <location>
        <position position="58"/>
    </location>
</feature>
<dbReference type="PRINTS" id="PR00344">
    <property type="entry name" value="BCTRLSENSOR"/>
</dbReference>
<dbReference type="Pfam" id="PF00512">
    <property type="entry name" value="HisKA"/>
    <property type="match status" value="1"/>
</dbReference>
<dbReference type="SMART" id="SM00388">
    <property type="entry name" value="HisKA"/>
    <property type="match status" value="1"/>
</dbReference>
<keyword evidence="4" id="KW-0805">Transcription regulation</keyword>
<dbReference type="PANTHER" id="PTHR43547">
    <property type="entry name" value="TWO-COMPONENT HISTIDINE KINASE"/>
    <property type="match status" value="1"/>
</dbReference>
<dbReference type="EC" id="2.7.13.3" evidence="2"/>
<dbReference type="Proteomes" id="UP001597469">
    <property type="component" value="Unassembled WGS sequence"/>
</dbReference>
<protein>
    <recommendedName>
        <fullName evidence="2">histidine kinase</fullName>
        <ecNumber evidence="2">2.7.13.3</ecNumber>
    </recommendedName>
</protein>
<feature type="domain" description="Histidine kinase" evidence="8">
    <location>
        <begin position="148"/>
        <end position="373"/>
    </location>
</feature>
<reference evidence="11" key="1">
    <citation type="journal article" date="2019" name="Int. J. Syst. Evol. Microbiol.">
        <title>The Global Catalogue of Microorganisms (GCM) 10K type strain sequencing project: providing services to taxonomists for standard genome sequencing and annotation.</title>
        <authorList>
            <consortium name="The Broad Institute Genomics Platform"/>
            <consortium name="The Broad Institute Genome Sequencing Center for Infectious Disease"/>
            <person name="Wu L."/>
            <person name="Ma J."/>
        </authorList>
    </citation>
    <scope>NUCLEOTIDE SEQUENCE [LARGE SCALE GENOMIC DNA]</scope>
    <source>
        <strain evidence="11">KCTC 42805</strain>
    </source>
</reference>
<dbReference type="SUPFAM" id="SSF55874">
    <property type="entry name" value="ATPase domain of HSP90 chaperone/DNA topoisomerase II/histidine kinase"/>
    <property type="match status" value="1"/>
</dbReference>
<feature type="domain" description="HTH araC/xylS-type" evidence="7">
    <location>
        <begin position="560"/>
        <end position="658"/>
    </location>
</feature>
<dbReference type="SMART" id="SM00448">
    <property type="entry name" value="REC"/>
    <property type="match status" value="2"/>
</dbReference>
<dbReference type="Gene3D" id="1.10.287.130">
    <property type="match status" value="1"/>
</dbReference>